<dbReference type="STRING" id="545501.BN997_04085"/>
<keyword evidence="1" id="KW-0812">Transmembrane</keyword>
<dbReference type="AlphaFoldDB" id="A0A0A1MX58"/>
<dbReference type="EMBL" id="CDGG01000001">
    <property type="protein sequence ID" value="CEI84149.1"/>
    <property type="molecule type" value="Genomic_DNA"/>
</dbReference>
<keyword evidence="3" id="KW-1185">Reference proteome</keyword>
<proteinExistence type="predicted"/>
<accession>A0A0A1MX58</accession>
<dbReference type="RefSeq" id="WP_042534783.1">
    <property type="nucleotide sequence ID" value="NZ_CAXOIH010000001.1"/>
</dbReference>
<keyword evidence="1" id="KW-0472">Membrane</keyword>
<dbReference type="OrthoDB" id="2454584at2"/>
<protein>
    <submittedName>
        <fullName evidence="2">Uncharacterized protein</fullName>
    </submittedName>
</protein>
<evidence type="ECO:0000313" key="2">
    <source>
        <dbReference type="EMBL" id="CEI84149.1"/>
    </source>
</evidence>
<keyword evidence="1" id="KW-1133">Transmembrane helix</keyword>
<dbReference type="Proteomes" id="UP000040453">
    <property type="component" value="Unassembled WGS sequence"/>
</dbReference>
<reference evidence="2 3" key="1">
    <citation type="submission" date="2014-11" db="EMBL/GenBank/DDBJ databases">
        <authorList>
            <person name="Urmite Genomes Urmite Genomes"/>
        </authorList>
    </citation>
    <scope>NUCLEOTIDE SEQUENCE [LARGE SCALE GENOMIC DNA]</scope>
    <source>
        <strain evidence="2 3">Oc5</strain>
    </source>
</reference>
<name>A0A0A1MX58_9BACI</name>
<organism evidence="2 3">
    <name type="scientific">Oceanobacillus oncorhynchi</name>
    <dbReference type="NCBI Taxonomy" id="545501"/>
    <lineage>
        <taxon>Bacteria</taxon>
        <taxon>Bacillati</taxon>
        <taxon>Bacillota</taxon>
        <taxon>Bacilli</taxon>
        <taxon>Bacillales</taxon>
        <taxon>Bacillaceae</taxon>
        <taxon>Oceanobacillus</taxon>
    </lineage>
</organism>
<evidence type="ECO:0000313" key="3">
    <source>
        <dbReference type="Proteomes" id="UP000040453"/>
    </source>
</evidence>
<sequence length="76" mass="8564">MLVAILAVVVIGIVLFILSFFINDRLEEVESQLEQLSITTMQDTYQLKKKVSVLEEELLPQNISDDAVSSQPKNNN</sequence>
<gene>
    <name evidence="2" type="ORF">BN997_04085</name>
</gene>
<evidence type="ECO:0000256" key="1">
    <source>
        <dbReference type="SAM" id="Phobius"/>
    </source>
</evidence>
<feature type="transmembrane region" description="Helical" evidence="1">
    <location>
        <begin position="6"/>
        <end position="23"/>
    </location>
</feature>